<keyword evidence="2" id="KW-0472">Membrane</keyword>
<feature type="coiled-coil region" evidence="1">
    <location>
        <begin position="96"/>
        <end position="123"/>
    </location>
</feature>
<dbReference type="InterPro" id="IPR019277">
    <property type="entry name" value="DUF2304"/>
</dbReference>
<protein>
    <recommendedName>
        <fullName evidence="5">DUF2304 domain-containing protein</fullName>
    </recommendedName>
</protein>
<organism evidence="3 4">
    <name type="scientific">Eisenbergiella tayi</name>
    <dbReference type="NCBI Taxonomy" id="1432052"/>
    <lineage>
        <taxon>Bacteria</taxon>
        <taxon>Bacillati</taxon>
        <taxon>Bacillota</taxon>
        <taxon>Clostridia</taxon>
        <taxon>Lachnospirales</taxon>
        <taxon>Lachnospiraceae</taxon>
        <taxon>Eisenbergiella</taxon>
    </lineage>
</organism>
<reference evidence="3 4" key="1">
    <citation type="submission" date="2016-07" db="EMBL/GenBank/DDBJ databases">
        <title>Characterization of isolates of Eisenbergiella tayi derived from blood cultures, using whole genome sequencing.</title>
        <authorList>
            <person name="Burdz T."/>
            <person name="Wiebe D."/>
            <person name="Huynh C."/>
            <person name="Bernard K."/>
        </authorList>
    </citation>
    <scope>NUCLEOTIDE SEQUENCE [LARGE SCALE GENOMIC DNA]</scope>
    <source>
        <strain evidence="3 4">NML 110608</strain>
    </source>
</reference>
<feature type="transmembrane region" description="Helical" evidence="2">
    <location>
        <begin position="6"/>
        <end position="24"/>
    </location>
</feature>
<evidence type="ECO:0000313" key="3">
    <source>
        <dbReference type="EMBL" id="ODM05636.1"/>
    </source>
</evidence>
<feature type="transmembrane region" description="Helical" evidence="2">
    <location>
        <begin position="36"/>
        <end position="55"/>
    </location>
</feature>
<gene>
    <name evidence="3" type="ORF">BEI61_01525</name>
</gene>
<keyword evidence="2" id="KW-0812">Transmembrane</keyword>
<evidence type="ECO:0000256" key="2">
    <source>
        <dbReference type="SAM" id="Phobius"/>
    </source>
</evidence>
<evidence type="ECO:0000256" key="1">
    <source>
        <dbReference type="SAM" id="Coils"/>
    </source>
</evidence>
<sequence length="140" mass="16273">MSPYLRQILILGIIIYFILILLFLKNKALSLKYTLLWILAGIIMACMVFWPRALLMLSKITGIETQMYALFVLILFFMLCILMSLTSIVSRQSIKIKKIIQYNALLEKRIRELETAVEQQNSIEYYKNTGDNMKGQKING</sequence>
<dbReference type="Proteomes" id="UP000094067">
    <property type="component" value="Unassembled WGS sequence"/>
</dbReference>
<dbReference type="AlphaFoldDB" id="A0A1E3ABT8"/>
<proteinExistence type="predicted"/>
<dbReference type="Pfam" id="PF10066">
    <property type="entry name" value="DUF2304"/>
    <property type="match status" value="1"/>
</dbReference>
<dbReference type="EMBL" id="MCGH01000002">
    <property type="protein sequence ID" value="ODM05636.1"/>
    <property type="molecule type" value="Genomic_DNA"/>
</dbReference>
<feature type="transmembrane region" description="Helical" evidence="2">
    <location>
        <begin position="67"/>
        <end position="89"/>
    </location>
</feature>
<dbReference type="RefSeq" id="WP_167578449.1">
    <property type="nucleotide sequence ID" value="NZ_MCGH01000002.1"/>
</dbReference>
<keyword evidence="2" id="KW-1133">Transmembrane helix</keyword>
<evidence type="ECO:0008006" key="5">
    <source>
        <dbReference type="Google" id="ProtNLM"/>
    </source>
</evidence>
<name>A0A1E3ABT8_9FIRM</name>
<evidence type="ECO:0000313" key="4">
    <source>
        <dbReference type="Proteomes" id="UP000094067"/>
    </source>
</evidence>
<accession>A0A1E3ABT8</accession>
<comment type="caution">
    <text evidence="3">The sequence shown here is derived from an EMBL/GenBank/DDBJ whole genome shotgun (WGS) entry which is preliminary data.</text>
</comment>
<keyword evidence="1" id="KW-0175">Coiled coil</keyword>